<sequence>MSKLLKRLSTSLKGKKTDTTTTAQAPEPASTSSATTSTPAAPPTTEPAQPTSTLPTTTTPTTTTMSSAPKIAIVIHSLWGHVKQLADKVEAGAKAAGADVTVYRFSETLPDEVLTKMHAPKDLLSHLPEITAADLTKYDGFLFGFGTRYGRTPAQVSTFFDTTGGLWASGGLVGKFGGIFTSTASQHGGQETTALTTIPFFAHHGITFVPIGYQFPQLLATDKVANGSAYGAATLSGGDGSVQPTEGDLAVAEGQGKYFATTVGHFVRGKAAASA</sequence>
<protein>
    <recommendedName>
        <fullName evidence="3">Flavodoxin-like domain-containing protein</fullName>
    </recommendedName>
</protein>
<dbReference type="Proteomes" id="UP000077521">
    <property type="component" value="Unassembled WGS sequence"/>
</dbReference>
<dbReference type="InterPro" id="IPR010089">
    <property type="entry name" value="Flavoprotein_WrbA-like"/>
</dbReference>
<dbReference type="GO" id="GO:0010181">
    <property type="term" value="F:FMN binding"/>
    <property type="evidence" value="ECO:0007669"/>
    <property type="project" value="InterPro"/>
</dbReference>
<dbReference type="GO" id="GO:0003955">
    <property type="term" value="F:NAD(P)H dehydrogenase (quinone) activity"/>
    <property type="evidence" value="ECO:0007669"/>
    <property type="project" value="InterPro"/>
</dbReference>
<feature type="compositionally biased region" description="Low complexity" evidence="2">
    <location>
        <begin position="19"/>
        <end position="39"/>
    </location>
</feature>
<dbReference type="InterPro" id="IPR029039">
    <property type="entry name" value="Flavoprotein-like_sf"/>
</dbReference>
<evidence type="ECO:0000259" key="3">
    <source>
        <dbReference type="PROSITE" id="PS50902"/>
    </source>
</evidence>
<dbReference type="GO" id="GO:0016020">
    <property type="term" value="C:membrane"/>
    <property type="evidence" value="ECO:0007669"/>
    <property type="project" value="TreeGrafter"/>
</dbReference>
<dbReference type="FunFam" id="3.40.50.360:FF:000001">
    <property type="entry name" value="NAD(P)H dehydrogenase (Quinone) FQR1-like"/>
    <property type="match status" value="1"/>
</dbReference>
<dbReference type="AlphaFoldDB" id="A0A8T8T120"/>
<comment type="similarity">
    <text evidence="1">Belongs to the WrbA family.</text>
</comment>
<dbReference type="NCBIfam" id="TIGR01755">
    <property type="entry name" value="flav_wrbA"/>
    <property type="match status" value="1"/>
</dbReference>
<keyword evidence="5" id="KW-1185">Reference proteome</keyword>
<gene>
    <name evidence="4" type="ORF">A4X13_0g3846</name>
</gene>
<dbReference type="InterPro" id="IPR005025">
    <property type="entry name" value="FMN_Rdtase-like_dom"/>
</dbReference>
<feature type="domain" description="Flavodoxin-like" evidence="3">
    <location>
        <begin position="71"/>
        <end position="259"/>
    </location>
</feature>
<dbReference type="PROSITE" id="PS50902">
    <property type="entry name" value="FLAVODOXIN_LIKE"/>
    <property type="match status" value="1"/>
</dbReference>
<organism evidence="4 5">
    <name type="scientific">Tilletia indica</name>
    <dbReference type="NCBI Taxonomy" id="43049"/>
    <lineage>
        <taxon>Eukaryota</taxon>
        <taxon>Fungi</taxon>
        <taxon>Dikarya</taxon>
        <taxon>Basidiomycota</taxon>
        <taxon>Ustilaginomycotina</taxon>
        <taxon>Exobasidiomycetes</taxon>
        <taxon>Tilletiales</taxon>
        <taxon>Tilletiaceae</taxon>
        <taxon>Tilletia</taxon>
    </lineage>
</organism>
<dbReference type="EMBL" id="LWDF02000231">
    <property type="protein sequence ID" value="KAE8251782.1"/>
    <property type="molecule type" value="Genomic_DNA"/>
</dbReference>
<feature type="region of interest" description="Disordered" evidence="2">
    <location>
        <begin position="1"/>
        <end position="65"/>
    </location>
</feature>
<dbReference type="Gene3D" id="3.40.50.360">
    <property type="match status" value="1"/>
</dbReference>
<proteinExistence type="inferred from homology"/>
<dbReference type="InterPro" id="IPR008254">
    <property type="entry name" value="Flavodoxin/NO_synth"/>
</dbReference>
<dbReference type="PANTHER" id="PTHR30546">
    <property type="entry name" value="FLAVODOXIN-RELATED PROTEIN WRBA-RELATED"/>
    <property type="match status" value="1"/>
</dbReference>
<dbReference type="PANTHER" id="PTHR30546:SF23">
    <property type="entry name" value="FLAVOPROTEIN-LIKE PROTEIN YCP4-RELATED"/>
    <property type="match status" value="1"/>
</dbReference>
<reference evidence="4" key="1">
    <citation type="submission" date="2016-04" db="EMBL/GenBank/DDBJ databases">
        <authorList>
            <person name="Nguyen H.D."/>
            <person name="Samba Siva P."/>
            <person name="Cullis J."/>
            <person name="Levesque C.A."/>
            <person name="Hambleton S."/>
        </authorList>
    </citation>
    <scope>NUCLEOTIDE SEQUENCE</scope>
    <source>
        <strain evidence="4">DAOMC 236416</strain>
    </source>
</reference>
<dbReference type="Pfam" id="PF03358">
    <property type="entry name" value="FMN_red"/>
    <property type="match status" value="1"/>
</dbReference>
<reference evidence="4" key="2">
    <citation type="journal article" date="2019" name="IMA Fungus">
        <title>Genome sequencing and comparison of five Tilletia species to identify candidate genes for the detection of regulated species infecting wheat.</title>
        <authorList>
            <person name="Nguyen H.D.T."/>
            <person name="Sultana T."/>
            <person name="Kesanakurti P."/>
            <person name="Hambleton S."/>
        </authorList>
    </citation>
    <scope>NUCLEOTIDE SEQUENCE</scope>
    <source>
        <strain evidence="4">DAOMC 236416</strain>
    </source>
</reference>
<feature type="compositionally biased region" description="Low complexity" evidence="2">
    <location>
        <begin position="46"/>
        <end position="65"/>
    </location>
</feature>
<comment type="caution">
    <text evidence="4">The sequence shown here is derived from an EMBL/GenBank/DDBJ whole genome shotgun (WGS) entry which is preliminary data.</text>
</comment>
<name>A0A8T8T120_9BASI</name>
<evidence type="ECO:0000313" key="5">
    <source>
        <dbReference type="Proteomes" id="UP000077521"/>
    </source>
</evidence>
<evidence type="ECO:0000256" key="1">
    <source>
        <dbReference type="ARBA" id="ARBA00006961"/>
    </source>
</evidence>
<dbReference type="NCBIfam" id="NF002999">
    <property type="entry name" value="PRK03767.1"/>
    <property type="match status" value="1"/>
</dbReference>
<evidence type="ECO:0000256" key="2">
    <source>
        <dbReference type="SAM" id="MobiDB-lite"/>
    </source>
</evidence>
<dbReference type="SUPFAM" id="SSF52218">
    <property type="entry name" value="Flavoproteins"/>
    <property type="match status" value="1"/>
</dbReference>
<accession>A0A8T8T120</accession>
<evidence type="ECO:0000313" key="4">
    <source>
        <dbReference type="EMBL" id="KAE8251782.1"/>
    </source>
</evidence>